<name>A0A223S8S6_9ACTN</name>
<comment type="similarity">
    <text evidence="1">Belongs to the serpin family.</text>
</comment>
<dbReference type="EMBL" id="CP022753">
    <property type="protein sequence ID" value="ASU84482.1"/>
    <property type="molecule type" value="Genomic_DNA"/>
</dbReference>
<dbReference type="InterPro" id="IPR042178">
    <property type="entry name" value="Serpin_sf_1"/>
</dbReference>
<dbReference type="AlphaFoldDB" id="A0A223S8S6"/>
<dbReference type="GO" id="GO:0004867">
    <property type="term" value="F:serine-type endopeptidase inhibitor activity"/>
    <property type="evidence" value="ECO:0007669"/>
    <property type="project" value="InterPro"/>
</dbReference>
<dbReference type="SMART" id="SM00093">
    <property type="entry name" value="SERPIN"/>
    <property type="match status" value="1"/>
</dbReference>
<dbReference type="InterPro" id="IPR042185">
    <property type="entry name" value="Serpin_sf_2"/>
</dbReference>
<dbReference type="PANTHER" id="PTHR11461:SF211">
    <property type="entry name" value="GH10112P-RELATED"/>
    <property type="match status" value="1"/>
</dbReference>
<dbReference type="PANTHER" id="PTHR11461">
    <property type="entry name" value="SERINE PROTEASE INHIBITOR, SERPIN"/>
    <property type="match status" value="1"/>
</dbReference>
<dbReference type="Gene3D" id="2.30.39.10">
    <property type="entry name" value="Alpha-1-antitrypsin, domain 1"/>
    <property type="match status" value="1"/>
</dbReference>
<evidence type="ECO:0000259" key="2">
    <source>
        <dbReference type="SMART" id="SM00093"/>
    </source>
</evidence>
<gene>
    <name evidence="3" type="ORF">CDO52_18230</name>
</gene>
<evidence type="ECO:0000313" key="4">
    <source>
        <dbReference type="Proteomes" id="UP000215005"/>
    </source>
</evidence>
<dbReference type="InterPro" id="IPR000215">
    <property type="entry name" value="Serpin_fam"/>
</dbReference>
<keyword evidence="4" id="KW-1185">Reference proteome</keyword>
<organism evidence="3 4">
    <name type="scientific">Nocardiopsis gilva YIM 90087</name>
    <dbReference type="NCBI Taxonomy" id="1235441"/>
    <lineage>
        <taxon>Bacteria</taxon>
        <taxon>Bacillati</taxon>
        <taxon>Actinomycetota</taxon>
        <taxon>Actinomycetes</taxon>
        <taxon>Streptosporangiales</taxon>
        <taxon>Nocardiopsidaceae</taxon>
        <taxon>Nocardiopsis</taxon>
    </lineage>
</organism>
<dbReference type="Gene3D" id="3.30.497.10">
    <property type="entry name" value="Antithrombin, subunit I, domain 2"/>
    <property type="match status" value="1"/>
</dbReference>
<dbReference type="InterPro" id="IPR023796">
    <property type="entry name" value="Serpin_dom"/>
</dbReference>
<reference evidence="3 4" key="1">
    <citation type="submission" date="2017-08" db="EMBL/GenBank/DDBJ databases">
        <title>The complete genome sequence of Nocardiopsis gilva YIM 90087.</title>
        <authorList>
            <person name="Yin M."/>
            <person name="Tang S."/>
        </authorList>
    </citation>
    <scope>NUCLEOTIDE SEQUENCE [LARGE SCALE GENOMIC DNA]</scope>
    <source>
        <strain evidence="3 4">YIM 90087</strain>
    </source>
</reference>
<protein>
    <submittedName>
        <fullName evidence="3">Serpin family protein</fullName>
    </submittedName>
</protein>
<accession>A0A223S8S6</accession>
<proteinExistence type="inferred from homology"/>
<dbReference type="Proteomes" id="UP000215005">
    <property type="component" value="Chromosome"/>
</dbReference>
<evidence type="ECO:0000313" key="3">
    <source>
        <dbReference type="EMBL" id="ASU84482.1"/>
    </source>
</evidence>
<evidence type="ECO:0000256" key="1">
    <source>
        <dbReference type="RuleBase" id="RU000411"/>
    </source>
</evidence>
<dbReference type="InterPro" id="IPR036186">
    <property type="entry name" value="Serpin_sf"/>
</dbReference>
<dbReference type="Pfam" id="PF00079">
    <property type="entry name" value="Serpin"/>
    <property type="match status" value="1"/>
</dbReference>
<feature type="domain" description="Serpin" evidence="2">
    <location>
        <begin position="12"/>
        <end position="353"/>
    </location>
</feature>
<dbReference type="CDD" id="cd19590">
    <property type="entry name" value="serpin_thermopin-like"/>
    <property type="match status" value="1"/>
</dbReference>
<dbReference type="GO" id="GO:0005615">
    <property type="term" value="C:extracellular space"/>
    <property type="evidence" value="ECO:0007669"/>
    <property type="project" value="InterPro"/>
</dbReference>
<dbReference type="SUPFAM" id="SSF56574">
    <property type="entry name" value="Serpins"/>
    <property type="match status" value="1"/>
</dbReference>
<sequence>MSLRPDHLDFALRLHAELTSSADPAGFVWSPYSVASAMGLVATGARGATRTELTDLLGRDLADHLAALDEAVSEGPELATTTGLWVRDDLSIRPEFEAALRGRPESAVHTADFPGDPEGVRKAVNSEVAKVTRGMIDELLTPGTVSSDTQAVLLNALWVRLRWCAPFDPAATIPRRFHAPGGTREVPMMRSEGRIPYAQAAGWRMVTLAGDHELALDVLLPERADAALTPKALTQLYRKATPTTVDLSLPRFELTHRTELNGTLKAAGVRTVFSDDGDLSGICDRPLRIDQVIHQAVLRVDEKGAEGAAATAVMVALAAAIPSRPVVFTADRPFTVVLRRRSAILFLGVVADPKDPGPA</sequence>
<dbReference type="KEGG" id="ngv:CDO52_18230"/>